<dbReference type="InterPro" id="IPR012951">
    <property type="entry name" value="BBE"/>
</dbReference>
<accession>A0A3M6X154</accession>
<sequence>MTANAYSTAQIPGDYCWPKRHEWDSLNSTVNGQLIKTEPVAKPCYDGIEGDAEQCATIVERWNNATFQANDPVGFSYPINSTCPPVANGTTSTSCTLGTSPRYAVNATCTEDVTAAVSFAARQNVRLVIKDTGHDILGRSTGYGSLEVWLRHLRTGVEFEPAYQSQCSATDWYGSAVYVGGGYTFEDVYKVAEDHNVIVVGGGTPTVGALGGWMQGGGHGPASRNYGLGADQVLEAQVVLSDGCVVTANPCENSDIFWAIRGGGPGTYGVVISTTVKAYPMVSVQVQHLAMAPLQDSNSDDLLDAIAILYAAYPDLNDGGYAGYGSWTLNSPTPVFANFTTGYVHGFYAFDSDLPTIQSVFAPTLERLKPFNMTSLYISLGYVSYSTYWDFFNAESGVEPAVGVPAAMGSRLFSRSSVQDDDESLRRTIAVIAGRPEENASNNFELVSGGINFQRPADYSGVNPAWRKSYFSNIVSRGWALNASDAVVQSVYDDVVFTKQAAMEAQAPDTGAYMNEASWVDPNYKDNFYGDHYKALLQIKDKRDPWGVFYCQTCVGSDAWTEDSEGRLLN</sequence>
<dbReference type="InterPro" id="IPR006094">
    <property type="entry name" value="Oxid_FAD_bind_N"/>
</dbReference>
<dbReference type="Pfam" id="PF08031">
    <property type="entry name" value="BBE"/>
    <property type="match status" value="1"/>
</dbReference>
<reference evidence="4 5" key="1">
    <citation type="journal article" date="2018" name="BMC Genomics">
        <title>Genomic evidence for intraspecific hybridization in a clonal and extremely halotolerant yeast.</title>
        <authorList>
            <person name="Gostincar C."/>
            <person name="Stajich J.E."/>
            <person name="Zupancic J."/>
            <person name="Zalar P."/>
            <person name="Gunde-Cimerman N."/>
        </authorList>
    </citation>
    <scope>NUCLEOTIDE SEQUENCE [LARGE SCALE GENOMIC DNA]</scope>
    <source>
        <strain evidence="4 5">EXF-6656</strain>
    </source>
</reference>
<gene>
    <name evidence="4" type="ORF">D0869_04540</name>
</gene>
<evidence type="ECO:0000259" key="3">
    <source>
        <dbReference type="PROSITE" id="PS51387"/>
    </source>
</evidence>
<dbReference type="InterPro" id="IPR036318">
    <property type="entry name" value="FAD-bd_PCMH-like_sf"/>
</dbReference>
<dbReference type="InterPro" id="IPR016166">
    <property type="entry name" value="FAD-bd_PCMH"/>
</dbReference>
<feature type="domain" description="FAD-binding PCMH-type" evidence="3">
    <location>
        <begin position="97"/>
        <end position="281"/>
    </location>
</feature>
<dbReference type="PANTHER" id="PTHR13878">
    <property type="entry name" value="GULONOLACTONE OXIDASE"/>
    <property type="match status" value="1"/>
</dbReference>
<dbReference type="EMBL" id="QWIJ01000280">
    <property type="protein sequence ID" value="RMX84492.1"/>
    <property type="molecule type" value="Genomic_DNA"/>
</dbReference>
<name>A0A3M6X154_HORWE</name>
<dbReference type="PROSITE" id="PS51387">
    <property type="entry name" value="FAD_PCMH"/>
    <property type="match status" value="1"/>
</dbReference>
<keyword evidence="2" id="KW-0560">Oxidoreductase</keyword>
<dbReference type="VEuPathDB" id="FungiDB:BTJ68_06528"/>
<dbReference type="Proteomes" id="UP000281245">
    <property type="component" value="Unassembled WGS sequence"/>
</dbReference>
<dbReference type="OrthoDB" id="9983560at2759"/>
<comment type="similarity">
    <text evidence="1">Belongs to the oxygen-dependent FAD-linked oxidoreductase family.</text>
</comment>
<dbReference type="AlphaFoldDB" id="A0A3M6X154"/>
<dbReference type="InterPro" id="IPR050432">
    <property type="entry name" value="FAD-linked_Oxidoreductases_BP"/>
</dbReference>
<proteinExistence type="inferred from homology"/>
<dbReference type="Pfam" id="PF01565">
    <property type="entry name" value="FAD_binding_4"/>
    <property type="match status" value="1"/>
</dbReference>
<dbReference type="GO" id="GO:0071949">
    <property type="term" value="F:FAD binding"/>
    <property type="evidence" value="ECO:0007669"/>
    <property type="project" value="InterPro"/>
</dbReference>
<evidence type="ECO:0000313" key="4">
    <source>
        <dbReference type="EMBL" id="RMX84492.1"/>
    </source>
</evidence>
<evidence type="ECO:0000313" key="5">
    <source>
        <dbReference type="Proteomes" id="UP000281245"/>
    </source>
</evidence>
<dbReference type="Gene3D" id="3.30.465.10">
    <property type="match status" value="1"/>
</dbReference>
<organism evidence="4 5">
    <name type="scientific">Hortaea werneckii</name>
    <name type="common">Black yeast</name>
    <name type="synonym">Cladosporium werneckii</name>
    <dbReference type="NCBI Taxonomy" id="91943"/>
    <lineage>
        <taxon>Eukaryota</taxon>
        <taxon>Fungi</taxon>
        <taxon>Dikarya</taxon>
        <taxon>Ascomycota</taxon>
        <taxon>Pezizomycotina</taxon>
        <taxon>Dothideomycetes</taxon>
        <taxon>Dothideomycetidae</taxon>
        <taxon>Mycosphaerellales</taxon>
        <taxon>Teratosphaeriaceae</taxon>
        <taxon>Hortaea</taxon>
    </lineage>
</organism>
<comment type="caution">
    <text evidence="4">The sequence shown here is derived from an EMBL/GenBank/DDBJ whole genome shotgun (WGS) entry which is preliminary data.</text>
</comment>
<protein>
    <recommendedName>
        <fullName evidence="3">FAD-binding PCMH-type domain-containing protein</fullName>
    </recommendedName>
</protein>
<dbReference type="InterPro" id="IPR016169">
    <property type="entry name" value="FAD-bd_PCMH_sub2"/>
</dbReference>
<dbReference type="SUPFAM" id="SSF56176">
    <property type="entry name" value="FAD-binding/transporter-associated domain-like"/>
    <property type="match status" value="1"/>
</dbReference>
<dbReference type="PANTHER" id="PTHR13878:SF91">
    <property type="entry name" value="FAD BINDING DOMAIN PROTEIN (AFU_ORTHOLOGUE AFUA_6G12070)-RELATED"/>
    <property type="match status" value="1"/>
</dbReference>
<evidence type="ECO:0000256" key="1">
    <source>
        <dbReference type="ARBA" id="ARBA00005466"/>
    </source>
</evidence>
<evidence type="ECO:0000256" key="2">
    <source>
        <dbReference type="ARBA" id="ARBA00023002"/>
    </source>
</evidence>
<dbReference type="GO" id="GO:0016491">
    <property type="term" value="F:oxidoreductase activity"/>
    <property type="evidence" value="ECO:0007669"/>
    <property type="project" value="UniProtKB-KW"/>
</dbReference>